<organism evidence="7 8">
    <name type="scientific">Cardamine amara subsp. amara</name>
    <dbReference type="NCBI Taxonomy" id="228776"/>
    <lineage>
        <taxon>Eukaryota</taxon>
        <taxon>Viridiplantae</taxon>
        <taxon>Streptophyta</taxon>
        <taxon>Embryophyta</taxon>
        <taxon>Tracheophyta</taxon>
        <taxon>Spermatophyta</taxon>
        <taxon>Magnoliopsida</taxon>
        <taxon>eudicotyledons</taxon>
        <taxon>Gunneridae</taxon>
        <taxon>Pentapetalae</taxon>
        <taxon>rosids</taxon>
        <taxon>malvids</taxon>
        <taxon>Brassicales</taxon>
        <taxon>Brassicaceae</taxon>
        <taxon>Cardamineae</taxon>
        <taxon>Cardamine</taxon>
    </lineage>
</organism>
<comment type="caution">
    <text evidence="7">The sequence shown here is derived from an EMBL/GenBank/DDBJ whole genome shotgun (WGS) entry which is preliminary data.</text>
</comment>
<evidence type="ECO:0000313" key="7">
    <source>
        <dbReference type="EMBL" id="KAL1214657.1"/>
    </source>
</evidence>
<comment type="similarity">
    <text evidence="1">Belongs to the GeBP family.</text>
</comment>
<dbReference type="EMBL" id="JBANAX010000306">
    <property type="protein sequence ID" value="KAL1214657.1"/>
    <property type="molecule type" value="Genomic_DNA"/>
</dbReference>
<protein>
    <submittedName>
        <fullName evidence="7">Transcription factor</fullName>
    </submittedName>
</protein>
<reference evidence="7 8" key="1">
    <citation type="submission" date="2024-04" db="EMBL/GenBank/DDBJ databases">
        <title>Genome assembly C_amara_ONT_v2.</title>
        <authorList>
            <person name="Yant L."/>
            <person name="Moore C."/>
            <person name="Slenker M."/>
        </authorList>
    </citation>
    <scope>NUCLEOTIDE SEQUENCE [LARGE SCALE GENOMIC DNA]</scope>
    <source>
        <tissue evidence="7">Leaf</tissue>
    </source>
</reference>
<dbReference type="Proteomes" id="UP001558713">
    <property type="component" value="Unassembled WGS sequence"/>
</dbReference>
<feature type="region of interest" description="Disordered" evidence="4">
    <location>
        <begin position="1"/>
        <end position="166"/>
    </location>
</feature>
<dbReference type="InterPro" id="IPR053933">
    <property type="entry name" value="GeBP-like_C"/>
</dbReference>
<evidence type="ECO:0000256" key="4">
    <source>
        <dbReference type="SAM" id="MobiDB-lite"/>
    </source>
</evidence>
<accession>A0ABD1B7U9</accession>
<dbReference type="Pfam" id="PF04504">
    <property type="entry name" value="GeBP-like_DBD"/>
    <property type="match status" value="1"/>
</dbReference>
<evidence type="ECO:0000256" key="1">
    <source>
        <dbReference type="ARBA" id="ARBA00010820"/>
    </source>
</evidence>
<sequence length="365" mass="40693">MAKKQTRSSPNHSTLKKTSEVSSPAKKPLEVATTSKKPIEVASTSKKPVEEVASPSKKKKQPMINTPPESLTDDEEMETEEEGEDEEDASSEEEDKLKKHVKAPSASATIVAAIVIQSSGSESGSETESGETYSETEPPPPPPPAAVASSRALRTRPSELTAATDVNARKRAKTEIEETKNTARKALFQRVWSKDDEVALLQGMLRLKNQTGKIPSDDFATSYEMVKGSSYLKEKSCSQFSTKVKNLEKKYLRRKKIRTTPHDLKCLDFCKKIWGNDIVVVKSKKKMKVEDDESDWFEKVNLVGDLKILGLVDEDAAKKKWSLVSVETKKKLEEKLKDLEALDFERLMKRSQLVYEVSSAINNAN</sequence>
<evidence type="ECO:0000256" key="3">
    <source>
        <dbReference type="ARBA" id="ARBA00023163"/>
    </source>
</evidence>
<evidence type="ECO:0000313" key="8">
    <source>
        <dbReference type="Proteomes" id="UP001558713"/>
    </source>
</evidence>
<feature type="compositionally biased region" description="Polar residues" evidence="4">
    <location>
        <begin position="32"/>
        <end position="46"/>
    </location>
</feature>
<evidence type="ECO:0000259" key="5">
    <source>
        <dbReference type="Pfam" id="PF04504"/>
    </source>
</evidence>
<keyword evidence="3" id="KW-0804">Transcription</keyword>
<dbReference type="AlphaFoldDB" id="A0ABD1B7U9"/>
<evidence type="ECO:0000256" key="2">
    <source>
        <dbReference type="ARBA" id="ARBA00023015"/>
    </source>
</evidence>
<keyword evidence="8" id="KW-1185">Reference proteome</keyword>
<dbReference type="PANTHER" id="PTHR31662:SF68">
    <property type="entry name" value="DNA-BINDING STOREKEEPER PROTEIN TRANSCRIPTIONAL REGULATOR-LIKE PROTEIN-RELATED"/>
    <property type="match status" value="1"/>
</dbReference>
<evidence type="ECO:0000259" key="6">
    <source>
        <dbReference type="Pfam" id="PF22757"/>
    </source>
</evidence>
<keyword evidence="2" id="KW-0805">Transcription regulation</keyword>
<name>A0ABD1B7U9_CARAN</name>
<dbReference type="GO" id="GO:0010468">
    <property type="term" value="P:regulation of gene expression"/>
    <property type="evidence" value="ECO:0007669"/>
    <property type="project" value="UniProtKB-ARBA"/>
</dbReference>
<dbReference type="Pfam" id="PF22757">
    <property type="entry name" value="GeBP-like_C"/>
    <property type="match status" value="1"/>
</dbReference>
<feature type="compositionally biased region" description="Low complexity" evidence="4">
    <location>
        <begin position="105"/>
        <end position="136"/>
    </location>
</feature>
<dbReference type="InterPro" id="IPR007592">
    <property type="entry name" value="GEBP"/>
</dbReference>
<feature type="compositionally biased region" description="Acidic residues" evidence="4">
    <location>
        <begin position="71"/>
        <end position="94"/>
    </location>
</feature>
<gene>
    <name evidence="7" type="ORF">V5N11_009534</name>
</gene>
<proteinExistence type="inferred from homology"/>
<feature type="domain" description="Glabrous enhancer-binding protein-like DBD" evidence="5">
    <location>
        <begin position="188"/>
        <end position="275"/>
    </location>
</feature>
<dbReference type="InterPro" id="IPR053932">
    <property type="entry name" value="GeBP-like_DBD"/>
</dbReference>
<dbReference type="PANTHER" id="PTHR31662">
    <property type="entry name" value="BNAANNG10740D PROTEIN-RELATED"/>
    <property type="match status" value="1"/>
</dbReference>
<feature type="domain" description="Glabrous enhancer-binding protein-like C-terminal" evidence="6">
    <location>
        <begin position="295"/>
        <end position="362"/>
    </location>
</feature>